<dbReference type="AlphaFoldDB" id="A0A211ZQV2"/>
<dbReference type="RefSeq" id="WP_088150497.1">
    <property type="nucleotide sequence ID" value="NZ_NHON01000011.1"/>
</dbReference>
<dbReference type="GO" id="GO:0043165">
    <property type="term" value="P:Gram-negative-bacterium-type cell outer membrane assembly"/>
    <property type="evidence" value="ECO:0007669"/>
    <property type="project" value="TreeGrafter"/>
</dbReference>
<dbReference type="InterPro" id="IPR026592">
    <property type="entry name" value="BamE"/>
</dbReference>
<proteinExistence type="predicted"/>
<comment type="caution">
    <text evidence="6">The sequence shown here is derived from an EMBL/GenBank/DDBJ whole genome shotgun (WGS) entry which is preliminary data.</text>
</comment>
<gene>
    <name evidence="6" type="ORF">BWR60_08070</name>
</gene>
<feature type="signal peptide" evidence="4">
    <location>
        <begin position="1"/>
        <end position="29"/>
    </location>
</feature>
<dbReference type="GO" id="GO:0051205">
    <property type="term" value="P:protein insertion into membrane"/>
    <property type="evidence" value="ECO:0007669"/>
    <property type="project" value="TreeGrafter"/>
</dbReference>
<evidence type="ECO:0000313" key="7">
    <source>
        <dbReference type="Proteomes" id="UP000196655"/>
    </source>
</evidence>
<dbReference type="OrthoDB" id="7160681at2"/>
<sequence length="175" mass="18728">MTERARVVRTIAAGLLVAAALSACTPRVATRGNLVEDYRLEQVHTGTSTKSDVATILGTPTTVSTFDENTWYYIGQRVETVAFYAPEVTKRRVLRMQFDPTTSTLTDIKELNLDDGEQVALVSRETPTLGRRIGILEQFLGNIGRFNDSAAGTTTARGAPVGTGGVASSVAGGNY</sequence>
<dbReference type="PROSITE" id="PS51257">
    <property type="entry name" value="PROKAR_LIPOPROTEIN"/>
    <property type="match status" value="1"/>
</dbReference>
<keyword evidence="3" id="KW-0998">Cell outer membrane</keyword>
<protein>
    <recommendedName>
        <fullName evidence="5">Outer membrane protein assembly factor BamE domain-containing protein</fullName>
    </recommendedName>
</protein>
<dbReference type="GO" id="GO:1990063">
    <property type="term" value="C:Bam protein complex"/>
    <property type="evidence" value="ECO:0007669"/>
    <property type="project" value="TreeGrafter"/>
</dbReference>
<evidence type="ECO:0000256" key="1">
    <source>
        <dbReference type="ARBA" id="ARBA00022729"/>
    </source>
</evidence>
<dbReference type="InterPro" id="IPR007450">
    <property type="entry name" value="BamE_dom"/>
</dbReference>
<name>A0A211ZQV2_9PROT</name>
<keyword evidence="1 4" id="KW-0732">Signal</keyword>
<dbReference type="PANTHER" id="PTHR37482">
    <property type="entry name" value="OUTER MEMBRANE PROTEIN ASSEMBLY FACTOR BAME"/>
    <property type="match status" value="1"/>
</dbReference>
<evidence type="ECO:0000256" key="4">
    <source>
        <dbReference type="SAM" id="SignalP"/>
    </source>
</evidence>
<dbReference type="InterPro" id="IPR037873">
    <property type="entry name" value="BamE-like"/>
</dbReference>
<accession>A0A211ZQV2</accession>
<dbReference type="Pfam" id="PF04355">
    <property type="entry name" value="BamE"/>
    <property type="match status" value="1"/>
</dbReference>
<dbReference type="STRING" id="1122125.GCA_000423185_03234"/>
<organism evidence="6 7">
    <name type="scientific">Inquilinus limosus</name>
    <dbReference type="NCBI Taxonomy" id="171674"/>
    <lineage>
        <taxon>Bacteria</taxon>
        <taxon>Pseudomonadati</taxon>
        <taxon>Pseudomonadota</taxon>
        <taxon>Alphaproteobacteria</taxon>
        <taxon>Rhodospirillales</taxon>
        <taxon>Rhodospirillaceae</taxon>
        <taxon>Inquilinus</taxon>
    </lineage>
</organism>
<evidence type="ECO:0000313" key="6">
    <source>
        <dbReference type="EMBL" id="OWJ67635.1"/>
    </source>
</evidence>
<keyword evidence="2" id="KW-0472">Membrane</keyword>
<dbReference type="Proteomes" id="UP000196655">
    <property type="component" value="Unassembled WGS sequence"/>
</dbReference>
<dbReference type="EMBL" id="NHON01000011">
    <property type="protein sequence ID" value="OWJ67635.1"/>
    <property type="molecule type" value="Genomic_DNA"/>
</dbReference>
<evidence type="ECO:0000259" key="5">
    <source>
        <dbReference type="Pfam" id="PF04355"/>
    </source>
</evidence>
<dbReference type="Gene3D" id="3.30.1450.10">
    <property type="match status" value="1"/>
</dbReference>
<dbReference type="GO" id="GO:0030674">
    <property type="term" value="F:protein-macromolecule adaptor activity"/>
    <property type="evidence" value="ECO:0007669"/>
    <property type="project" value="TreeGrafter"/>
</dbReference>
<reference evidence="7" key="1">
    <citation type="submission" date="2017-05" db="EMBL/GenBank/DDBJ databases">
        <authorList>
            <person name="Macchi M."/>
            <person name="Festa S."/>
            <person name="Coppotelli B.M."/>
            <person name="Morelli I.S."/>
        </authorList>
    </citation>
    <scope>NUCLEOTIDE SEQUENCE [LARGE SCALE GENOMIC DNA]</scope>
    <source>
        <strain evidence="7">I</strain>
    </source>
</reference>
<keyword evidence="7" id="KW-1185">Reference proteome</keyword>
<feature type="chain" id="PRO_5013392726" description="Outer membrane protein assembly factor BamE domain-containing protein" evidence="4">
    <location>
        <begin position="30"/>
        <end position="175"/>
    </location>
</feature>
<evidence type="ECO:0000256" key="3">
    <source>
        <dbReference type="ARBA" id="ARBA00023237"/>
    </source>
</evidence>
<dbReference type="PANTHER" id="PTHR37482:SF1">
    <property type="entry name" value="OUTER MEMBRANE PROTEIN ASSEMBLY FACTOR BAME"/>
    <property type="match status" value="1"/>
</dbReference>
<evidence type="ECO:0000256" key="2">
    <source>
        <dbReference type="ARBA" id="ARBA00023136"/>
    </source>
</evidence>
<feature type="domain" description="Outer membrane protein assembly factor BamE" evidence="5">
    <location>
        <begin position="32"/>
        <end position="101"/>
    </location>
</feature>